<dbReference type="GO" id="GO:0016020">
    <property type="term" value="C:membrane"/>
    <property type="evidence" value="ECO:0007669"/>
    <property type="project" value="UniProtKB-SubCell"/>
</dbReference>
<comment type="subcellular location">
    <subcellularLocation>
        <location evidence="1">Membrane</location>
        <topology evidence="1">Multi-pass membrane protein</topology>
    </subcellularLocation>
</comment>
<dbReference type="InterPro" id="IPR050932">
    <property type="entry name" value="TM2D1-3-like"/>
</dbReference>
<evidence type="ECO:0000256" key="4">
    <source>
        <dbReference type="ARBA" id="ARBA00022989"/>
    </source>
</evidence>
<dbReference type="RefSeq" id="WP_022316605.1">
    <property type="nucleotide sequence ID" value="NZ_DAIPDX010000018.1"/>
</dbReference>
<keyword evidence="3" id="KW-0732">Signal</keyword>
<gene>
    <name evidence="9" type="ORF">ST44_04300</name>
</gene>
<evidence type="ECO:0000256" key="7">
    <source>
        <dbReference type="SAM" id="Phobius"/>
    </source>
</evidence>
<keyword evidence="2 7" id="KW-0812">Transmembrane</keyword>
<dbReference type="PANTHER" id="PTHR21016">
    <property type="entry name" value="BETA-AMYLOID BINDING PROTEIN-RELATED"/>
    <property type="match status" value="1"/>
</dbReference>
<sequence length="116" mass="12862">MDRNQIDQLLMVYGSKIPANMYPMVKSRLETMDSNTANVAFMQMKDPTISLLISIFLGGYGIDRMYIGDVGLGVIKLLTCGGCGVWWLVDLFLIMDKTKEKNAQLLLNGGMMGNGF</sequence>
<accession>A0A0D0HE38</accession>
<proteinExistence type="predicted"/>
<feature type="transmembrane region" description="Helical" evidence="7">
    <location>
        <begin position="73"/>
        <end position="94"/>
    </location>
</feature>
<evidence type="ECO:0000256" key="1">
    <source>
        <dbReference type="ARBA" id="ARBA00004141"/>
    </source>
</evidence>
<feature type="transmembrane region" description="Helical" evidence="7">
    <location>
        <begin position="49"/>
        <end position="67"/>
    </location>
</feature>
<dbReference type="InterPro" id="IPR007829">
    <property type="entry name" value="TM2"/>
</dbReference>
<reference evidence="9 10" key="1">
    <citation type="submission" date="2015-01" db="EMBL/GenBank/DDBJ databases">
        <title>Comparative genomics of non-oral Prevotella species.</title>
        <authorList>
            <person name="Accetto T."/>
            <person name="Nograsek B."/>
            <person name="Avgustin G."/>
        </authorList>
    </citation>
    <scope>NUCLEOTIDE SEQUENCE [LARGE SCALE GENOMIC DNA]</scope>
    <source>
        <strain evidence="9 10">P5-119</strain>
    </source>
</reference>
<dbReference type="STRING" id="1602171.ST44_04300"/>
<dbReference type="EMBL" id="JXQK01000045">
    <property type="protein sequence ID" value="KIP63298.1"/>
    <property type="molecule type" value="Genomic_DNA"/>
</dbReference>
<evidence type="ECO:0000256" key="3">
    <source>
        <dbReference type="ARBA" id="ARBA00022729"/>
    </source>
</evidence>
<evidence type="ECO:0000259" key="8">
    <source>
        <dbReference type="Pfam" id="PF05154"/>
    </source>
</evidence>
<keyword evidence="4 7" id="KW-1133">Transmembrane helix</keyword>
<organism evidence="9 10">
    <name type="scientific">Prevotella pectinovora</name>
    <dbReference type="NCBI Taxonomy" id="1602169"/>
    <lineage>
        <taxon>Bacteria</taxon>
        <taxon>Pseudomonadati</taxon>
        <taxon>Bacteroidota</taxon>
        <taxon>Bacteroidia</taxon>
        <taxon>Bacteroidales</taxon>
        <taxon>Prevotellaceae</taxon>
        <taxon>Prevotella</taxon>
    </lineage>
</organism>
<dbReference type="PANTHER" id="PTHR21016:SF7">
    <property type="entry name" value="TM2 DOMAIN-CONTAINING PROTEIN 3"/>
    <property type="match status" value="1"/>
</dbReference>
<protein>
    <submittedName>
        <fullName evidence="9">Membrane protein</fullName>
    </submittedName>
</protein>
<keyword evidence="5 7" id="KW-0472">Membrane</keyword>
<evidence type="ECO:0000256" key="6">
    <source>
        <dbReference type="ARBA" id="ARBA00023180"/>
    </source>
</evidence>
<evidence type="ECO:0000256" key="5">
    <source>
        <dbReference type="ARBA" id="ARBA00023136"/>
    </source>
</evidence>
<name>A0A0D0HE38_9BACT</name>
<keyword evidence="10" id="KW-1185">Reference proteome</keyword>
<dbReference type="GeneID" id="93484311"/>
<dbReference type="AlphaFoldDB" id="A0A0D0HE38"/>
<evidence type="ECO:0000313" key="9">
    <source>
        <dbReference type="EMBL" id="KIP63298.1"/>
    </source>
</evidence>
<keyword evidence="6" id="KW-0325">Glycoprotein</keyword>
<dbReference type="Proteomes" id="UP000032046">
    <property type="component" value="Unassembled WGS sequence"/>
</dbReference>
<evidence type="ECO:0000256" key="2">
    <source>
        <dbReference type="ARBA" id="ARBA00022692"/>
    </source>
</evidence>
<evidence type="ECO:0000313" key="10">
    <source>
        <dbReference type="Proteomes" id="UP000032046"/>
    </source>
</evidence>
<feature type="domain" description="TM2" evidence="8">
    <location>
        <begin position="44"/>
        <end position="92"/>
    </location>
</feature>
<dbReference type="Pfam" id="PF05154">
    <property type="entry name" value="TM2"/>
    <property type="match status" value="1"/>
</dbReference>
<comment type="caution">
    <text evidence="9">The sequence shown here is derived from an EMBL/GenBank/DDBJ whole genome shotgun (WGS) entry which is preliminary data.</text>
</comment>